<evidence type="ECO:0000256" key="1">
    <source>
        <dbReference type="ARBA" id="ARBA00022722"/>
    </source>
</evidence>
<proteinExistence type="predicted"/>
<reference evidence="4 5" key="1">
    <citation type="submission" date="2020-10" db="EMBL/GenBank/DDBJ databases">
        <title>The Coptis chinensis genome and diversification of protoberbering-type alkaloids.</title>
        <authorList>
            <person name="Wang B."/>
            <person name="Shu S."/>
            <person name="Song C."/>
            <person name="Liu Y."/>
        </authorList>
    </citation>
    <scope>NUCLEOTIDE SEQUENCE [LARGE SCALE GENOMIC DNA]</scope>
    <source>
        <strain evidence="4">HL-2020</strain>
        <tissue evidence="4">Leaf</tissue>
    </source>
</reference>
<gene>
    <name evidence="4" type="ORF">IFM89_033888</name>
</gene>
<organism evidence="4 5">
    <name type="scientific">Coptis chinensis</name>
    <dbReference type="NCBI Taxonomy" id="261450"/>
    <lineage>
        <taxon>Eukaryota</taxon>
        <taxon>Viridiplantae</taxon>
        <taxon>Streptophyta</taxon>
        <taxon>Embryophyta</taxon>
        <taxon>Tracheophyta</taxon>
        <taxon>Spermatophyta</taxon>
        <taxon>Magnoliopsida</taxon>
        <taxon>Ranunculales</taxon>
        <taxon>Ranunculaceae</taxon>
        <taxon>Coptidoideae</taxon>
        <taxon>Coptis</taxon>
    </lineage>
</organism>
<dbReference type="EMBL" id="JADFTS010000009">
    <property type="protein sequence ID" value="KAF9590362.1"/>
    <property type="molecule type" value="Genomic_DNA"/>
</dbReference>
<evidence type="ECO:0000256" key="2">
    <source>
        <dbReference type="ARBA" id="ARBA00022801"/>
    </source>
</evidence>
<dbReference type="SUPFAM" id="SSF56281">
    <property type="entry name" value="Metallo-hydrolase/oxidoreductase"/>
    <property type="match status" value="1"/>
</dbReference>
<name>A0A835LFB1_9MAGN</name>
<dbReference type="GO" id="GO:0006303">
    <property type="term" value="P:double-strand break repair via nonhomologous end joining"/>
    <property type="evidence" value="ECO:0007669"/>
    <property type="project" value="TreeGrafter"/>
</dbReference>
<dbReference type="PANTHER" id="PTHR23240">
    <property type="entry name" value="DNA CROSS-LINK REPAIR PROTEIN PSO2/SNM1-RELATED"/>
    <property type="match status" value="1"/>
</dbReference>
<dbReference type="OrthoDB" id="262529at2759"/>
<keyword evidence="5" id="KW-1185">Reference proteome</keyword>
<dbReference type="Gene3D" id="3.40.50.12650">
    <property type="match status" value="1"/>
</dbReference>
<protein>
    <recommendedName>
        <fullName evidence="6">5' exonuclease Apollo</fullName>
    </recommendedName>
</protein>
<evidence type="ECO:0000313" key="4">
    <source>
        <dbReference type="EMBL" id="KAF9590362.1"/>
    </source>
</evidence>
<dbReference type="AlphaFoldDB" id="A0A835LFB1"/>
<keyword evidence="2" id="KW-0378">Hydrolase</keyword>
<accession>A0A835LFB1</accession>
<comment type="caution">
    <text evidence="4">The sequence shown here is derived from an EMBL/GenBank/DDBJ whole genome shotgun (WGS) entry which is preliminary data.</text>
</comment>
<evidence type="ECO:0008006" key="6">
    <source>
        <dbReference type="Google" id="ProtNLM"/>
    </source>
</evidence>
<dbReference type="FunFam" id="3.60.15.10:FF:000061">
    <property type="entry name" value="Interstrand crosslink repair protein"/>
    <property type="match status" value="1"/>
</dbReference>
<keyword evidence="1" id="KW-0540">Nuclease</keyword>
<dbReference type="GO" id="GO:0003684">
    <property type="term" value="F:damaged DNA binding"/>
    <property type="evidence" value="ECO:0007669"/>
    <property type="project" value="TreeGrafter"/>
</dbReference>
<dbReference type="Gene3D" id="3.60.15.10">
    <property type="entry name" value="Ribonuclease Z/Hydroxyacylglutathione hydrolase-like"/>
    <property type="match status" value="1"/>
</dbReference>
<evidence type="ECO:0000256" key="3">
    <source>
        <dbReference type="ARBA" id="ARBA00022839"/>
    </source>
</evidence>
<dbReference type="InterPro" id="IPR036866">
    <property type="entry name" value="RibonucZ/Hydroxyglut_hydro"/>
</dbReference>
<dbReference type="GO" id="GO:0035312">
    <property type="term" value="F:5'-3' DNA exonuclease activity"/>
    <property type="evidence" value="ECO:0007669"/>
    <property type="project" value="TreeGrafter"/>
</dbReference>
<dbReference type="GO" id="GO:0036297">
    <property type="term" value="P:interstrand cross-link repair"/>
    <property type="evidence" value="ECO:0007669"/>
    <property type="project" value="TreeGrafter"/>
</dbReference>
<sequence>MEKGIISVDKWTESSQAYFLTHLHSDHTKGLSSNWNKGPLFCSSITAKLFPSKFPDFKSSLLIKVLEIGSHYSISLFSPSSGAEITVQVMAIDADHCPGAVMYLFRGEFGCVLYTGDFRWEGISEKALLGKSMLLNALGSDRIDVLYLDNTYCNPSYSFPPREVVAQQIRVWPERLQTMHLLGFRDIFTTTICHTRVRAVPFYSFSINILEELNKMHPTIGIMPSGLPWVVRPSKRIAALLVLPILISTIEARLQTQVILLIEVSRWKCQALLESFITAYIQYRTQITCASMNYKSL</sequence>
<dbReference type="Proteomes" id="UP000631114">
    <property type="component" value="Unassembled WGS sequence"/>
</dbReference>
<keyword evidence="3" id="KW-0269">Exonuclease</keyword>
<evidence type="ECO:0000313" key="5">
    <source>
        <dbReference type="Proteomes" id="UP000631114"/>
    </source>
</evidence>
<dbReference type="PANTHER" id="PTHR23240:SF8">
    <property type="entry name" value="PROTEIN ARTEMIS"/>
    <property type="match status" value="1"/>
</dbReference>